<dbReference type="Gene3D" id="2.40.128.20">
    <property type="match status" value="1"/>
</dbReference>
<evidence type="ECO:0000313" key="5">
    <source>
        <dbReference type="Proteomes" id="UP000261560"/>
    </source>
</evidence>
<dbReference type="STRING" id="30732.ENSOMEP00000005188"/>
<dbReference type="InterPro" id="IPR000463">
    <property type="entry name" value="Fatty_acid-bd"/>
</dbReference>
<dbReference type="AlphaFoldDB" id="A0A3B3BJJ6"/>
<dbReference type="Proteomes" id="UP000261560">
    <property type="component" value="Unplaced"/>
</dbReference>
<reference evidence="3" key="2">
    <citation type="journal article" name="BMC Genomics">
        <title>Long-read sequencing and de novo genome assembly of marine medaka (Oryzias melastigma).</title>
        <authorList>
            <person name="Liang P."/>
            <person name="Saqib H.S.A."/>
            <person name="Ni X."/>
            <person name="Shen Y."/>
        </authorList>
    </citation>
    <scope>NUCLEOTIDE SEQUENCE</scope>
    <source>
        <strain evidence="3">Bigg-433</strain>
    </source>
</reference>
<dbReference type="InterPro" id="IPR012674">
    <property type="entry name" value="Calycin"/>
</dbReference>
<dbReference type="Pfam" id="PF14651">
    <property type="entry name" value="Lipocalin_7"/>
    <property type="match status" value="1"/>
</dbReference>
<feature type="domain" description="Cytosolic fatty-acid binding proteins" evidence="2">
    <location>
        <begin position="5"/>
        <end position="22"/>
    </location>
</feature>
<dbReference type="PRINTS" id="PR00178">
    <property type="entry name" value="FATTYACIDBP"/>
</dbReference>
<accession>A0A3B3BJJ6</accession>
<evidence type="ECO:0000259" key="2">
    <source>
        <dbReference type="PROSITE" id="PS00214"/>
    </source>
</evidence>
<name>A0A3B3BJJ6_ORYME</name>
<dbReference type="OMA" id="TQTIPGW"/>
<proteinExistence type="inferred from homology"/>
<evidence type="ECO:0000256" key="1">
    <source>
        <dbReference type="ARBA" id="ARBA00008390"/>
    </source>
</evidence>
<dbReference type="Proteomes" id="UP000646548">
    <property type="component" value="Unassembled WGS sequence"/>
</dbReference>
<dbReference type="SUPFAM" id="SSF50814">
    <property type="entry name" value="Lipocalins"/>
    <property type="match status" value="1"/>
</dbReference>
<sequence length="125" mass="14302">MTFAGKYELESQSNYEEFLEAIGFHVAKTDHKVVTEVVQDGNDFTWTQSIPNWTWTNKFTVGQECELSTMKNIKFKAPVSLENGKLSVPFPKYLFTAEIIDDKLVITCVTTGEKGVTFRRVNKRI</sequence>
<reference evidence="4" key="1">
    <citation type="submission" date="2025-05" db="UniProtKB">
        <authorList>
            <consortium name="Ensembl"/>
        </authorList>
    </citation>
    <scope>IDENTIFICATION</scope>
</reference>
<dbReference type="PROSITE" id="PS00214">
    <property type="entry name" value="FABP"/>
    <property type="match status" value="1"/>
</dbReference>
<organism evidence="4 5">
    <name type="scientific">Oryzias melastigma</name>
    <name type="common">Marine medaka</name>
    <dbReference type="NCBI Taxonomy" id="30732"/>
    <lineage>
        <taxon>Eukaryota</taxon>
        <taxon>Metazoa</taxon>
        <taxon>Chordata</taxon>
        <taxon>Craniata</taxon>
        <taxon>Vertebrata</taxon>
        <taxon>Euteleostomi</taxon>
        <taxon>Actinopterygii</taxon>
        <taxon>Neopterygii</taxon>
        <taxon>Teleostei</taxon>
        <taxon>Neoteleostei</taxon>
        <taxon>Acanthomorphata</taxon>
        <taxon>Ovalentaria</taxon>
        <taxon>Atherinomorphae</taxon>
        <taxon>Beloniformes</taxon>
        <taxon>Adrianichthyidae</taxon>
        <taxon>Oryziinae</taxon>
        <taxon>Oryzias</taxon>
    </lineage>
</organism>
<dbReference type="EMBL" id="WKFB01000215">
    <property type="protein sequence ID" value="KAF6731352.1"/>
    <property type="molecule type" value="Genomic_DNA"/>
</dbReference>
<dbReference type="Ensembl" id="ENSOMET00000007896.1">
    <property type="protein sequence ID" value="ENSOMEP00000005188.1"/>
    <property type="gene ID" value="ENSOMEG00000006177.1"/>
</dbReference>
<dbReference type="PANTHER" id="PTHR11955">
    <property type="entry name" value="FATTY ACID BINDING PROTEIN"/>
    <property type="match status" value="1"/>
</dbReference>
<dbReference type="InterPro" id="IPR031259">
    <property type="entry name" value="ILBP"/>
</dbReference>
<dbReference type="PaxDb" id="30732-ENSOMEP00000005188"/>
<dbReference type="GO" id="GO:0008289">
    <property type="term" value="F:lipid binding"/>
    <property type="evidence" value="ECO:0007669"/>
    <property type="project" value="InterPro"/>
</dbReference>
<protein>
    <submittedName>
        <fullName evidence="4">Fatty acid binding protein 6</fullName>
    </submittedName>
    <submittedName>
        <fullName evidence="3">Gastrotropin</fullName>
    </submittedName>
</protein>
<evidence type="ECO:0000313" key="4">
    <source>
        <dbReference type="Ensembl" id="ENSOMEP00000005188.1"/>
    </source>
</evidence>
<keyword evidence="5" id="KW-1185">Reference proteome</keyword>
<evidence type="ECO:0000313" key="3">
    <source>
        <dbReference type="EMBL" id="KAF6731352.1"/>
    </source>
</evidence>
<dbReference type="GeneTree" id="ENSGT00940000157139"/>
<comment type="similarity">
    <text evidence="1">Belongs to the calycin superfamily. Fatty-acid binding protein (FABP) family.</text>
</comment>
<gene>
    <name evidence="3" type="ORF">FQA47_004719</name>
</gene>
<dbReference type="OrthoDB" id="10016075at2759"/>